<dbReference type="Gene3D" id="3.20.20.410">
    <property type="entry name" value="Protein of unknown function UPF0759"/>
    <property type="match status" value="1"/>
</dbReference>
<protein>
    <submittedName>
        <fullName evidence="1">Uncharacterized conserved protein YecE, DUF72 family</fullName>
    </submittedName>
</protein>
<dbReference type="OrthoDB" id="9780310at2"/>
<dbReference type="Proteomes" id="UP000192569">
    <property type="component" value="Chromosome I"/>
</dbReference>
<accession>A0A1W1VUT4</accession>
<dbReference type="AlphaFoldDB" id="A0A1W1VUT4"/>
<dbReference type="STRING" id="698762.SAMN00808754_1766"/>
<dbReference type="InterPro" id="IPR036520">
    <property type="entry name" value="UPF0759_sf"/>
</dbReference>
<proteinExistence type="predicted"/>
<sequence length="261" mass="30580">MAQVYVGTSGYSYRDWVGPFYPYGIRQEQMLAFYAEEFSFTEINSTFYRLPPAKMFESMLKKVPQNFLFTVKAFQGLTHQRGETVREEAAKMAEAIKPLVNEGRLGALIFQFPYSFKAKPENRDYLERLREFFPDAPLVVEFRHYSWLNSETWSALRALGMGYVCVDAPRLRGLPGGAVQATSPVAYVRFHGRNAAMWWEHEEAWQRYDYLYTEEELCEWVPKIKFLERNSERVFIAFNNHFGAQAVFNARMLRKLLGVDY</sequence>
<dbReference type="Pfam" id="PF01904">
    <property type="entry name" value="DUF72"/>
    <property type="match status" value="1"/>
</dbReference>
<organism evidence="1 2">
    <name type="scientific">Thermanaeromonas toyohensis ToBE</name>
    <dbReference type="NCBI Taxonomy" id="698762"/>
    <lineage>
        <taxon>Bacteria</taxon>
        <taxon>Bacillati</taxon>
        <taxon>Bacillota</taxon>
        <taxon>Clostridia</taxon>
        <taxon>Neomoorellales</taxon>
        <taxon>Neomoorellaceae</taxon>
        <taxon>Thermanaeromonas</taxon>
    </lineage>
</organism>
<evidence type="ECO:0000313" key="1">
    <source>
        <dbReference type="EMBL" id="SMB97135.1"/>
    </source>
</evidence>
<name>A0A1W1VUT4_9FIRM</name>
<dbReference type="PANTHER" id="PTHR30348:SF13">
    <property type="entry name" value="UPF0759 PROTEIN YUNF"/>
    <property type="match status" value="1"/>
</dbReference>
<dbReference type="SUPFAM" id="SSF117396">
    <property type="entry name" value="TM1631-like"/>
    <property type="match status" value="1"/>
</dbReference>
<dbReference type="RefSeq" id="WP_084665368.1">
    <property type="nucleotide sequence ID" value="NZ_LT838272.1"/>
</dbReference>
<keyword evidence="2" id="KW-1185">Reference proteome</keyword>
<dbReference type="InterPro" id="IPR002763">
    <property type="entry name" value="DUF72"/>
</dbReference>
<gene>
    <name evidence="1" type="ORF">SAMN00808754_1766</name>
</gene>
<dbReference type="EMBL" id="LT838272">
    <property type="protein sequence ID" value="SMB97135.1"/>
    <property type="molecule type" value="Genomic_DNA"/>
</dbReference>
<reference evidence="1 2" key="1">
    <citation type="submission" date="2017-04" db="EMBL/GenBank/DDBJ databases">
        <authorList>
            <person name="Afonso C.L."/>
            <person name="Miller P.J."/>
            <person name="Scott M.A."/>
            <person name="Spackman E."/>
            <person name="Goraichik I."/>
            <person name="Dimitrov K.M."/>
            <person name="Suarez D.L."/>
            <person name="Swayne D.E."/>
        </authorList>
    </citation>
    <scope>NUCLEOTIDE SEQUENCE [LARGE SCALE GENOMIC DNA]</scope>
    <source>
        <strain evidence="1 2">ToBE</strain>
    </source>
</reference>
<dbReference type="PANTHER" id="PTHR30348">
    <property type="entry name" value="UNCHARACTERIZED PROTEIN YECE"/>
    <property type="match status" value="1"/>
</dbReference>
<evidence type="ECO:0000313" key="2">
    <source>
        <dbReference type="Proteomes" id="UP000192569"/>
    </source>
</evidence>